<accession>A0A439CZE5</accession>
<feature type="compositionally biased region" description="Basic residues" evidence="1">
    <location>
        <begin position="1"/>
        <end position="16"/>
    </location>
</feature>
<dbReference type="EMBL" id="RYZI01000250">
    <property type="protein sequence ID" value="RWA07583.1"/>
    <property type="molecule type" value="Genomic_DNA"/>
</dbReference>
<evidence type="ECO:0000313" key="3">
    <source>
        <dbReference type="Proteomes" id="UP000286045"/>
    </source>
</evidence>
<comment type="caution">
    <text evidence="2">The sequence shown here is derived from an EMBL/GenBank/DDBJ whole genome shotgun (WGS) entry which is preliminary data.</text>
</comment>
<dbReference type="Proteomes" id="UP000286045">
    <property type="component" value="Unassembled WGS sequence"/>
</dbReference>
<reference evidence="2 3" key="1">
    <citation type="submission" date="2018-12" db="EMBL/GenBank/DDBJ databases">
        <title>Draft genome sequence of Xylaria grammica IHI A82.</title>
        <authorList>
            <person name="Buettner E."/>
            <person name="Kellner H."/>
        </authorList>
    </citation>
    <scope>NUCLEOTIDE SEQUENCE [LARGE SCALE GENOMIC DNA]</scope>
    <source>
        <strain evidence="2 3">IHI A82</strain>
    </source>
</reference>
<protein>
    <recommendedName>
        <fullName evidence="4">SprT-like domain-containing protein</fullName>
    </recommendedName>
</protein>
<evidence type="ECO:0008006" key="4">
    <source>
        <dbReference type="Google" id="ProtNLM"/>
    </source>
</evidence>
<evidence type="ECO:0000313" key="2">
    <source>
        <dbReference type="EMBL" id="RWA07583.1"/>
    </source>
</evidence>
<gene>
    <name evidence="2" type="ORF">EKO27_g7535</name>
</gene>
<feature type="region of interest" description="Disordered" evidence="1">
    <location>
        <begin position="1"/>
        <end position="23"/>
    </location>
</feature>
<sequence length="451" mass="52129">MNFKGLKKTKDKKGAKGTRNPKEPVAIFEPQHLWSALKTSPVTKAPKLLFKYAIRWICREPKVPGEAAHPEWPGYTGTGTKLNFKLNTRAYKSQELVENTVFSFFPMSSDRNLTPTQISTRTKIISLYRKAKNKKKPFRTRDINRFLCLLDQFFFFGAMVNNGRPRVYCKLWQKQSGLIKLCAPSLVKRDKMPWGYTRHRHIKNYGPFEMIHMPAKDFFDYPEKISVSFLLETLVHEMVHAYVNLFLCQCRACHKDMINTKGITGHGKTFIMILDCIDYTLRTWDVGLSGLMRQVVILGGEHHIFDEVKMLHQHEMELYRKLAIPVPEDWHDHAPPTLNPTAPTEETLDHKRTEVTEDKEIKGPRARWVEVNAARALDDNDPEMNVYMTAPQVGGTMVKLGKLNQTGDIVQALVTDAAAKSIKNKIKRKFENWPKLDRYFEIYAGLHMNIH</sequence>
<proteinExistence type="predicted"/>
<evidence type="ECO:0000256" key="1">
    <source>
        <dbReference type="SAM" id="MobiDB-lite"/>
    </source>
</evidence>
<keyword evidence="3" id="KW-1185">Reference proteome</keyword>
<organism evidence="2 3">
    <name type="scientific">Xylaria grammica</name>
    <dbReference type="NCBI Taxonomy" id="363999"/>
    <lineage>
        <taxon>Eukaryota</taxon>
        <taxon>Fungi</taxon>
        <taxon>Dikarya</taxon>
        <taxon>Ascomycota</taxon>
        <taxon>Pezizomycotina</taxon>
        <taxon>Sordariomycetes</taxon>
        <taxon>Xylariomycetidae</taxon>
        <taxon>Xylariales</taxon>
        <taxon>Xylariaceae</taxon>
        <taxon>Xylaria</taxon>
    </lineage>
</organism>
<dbReference type="AlphaFoldDB" id="A0A439CZE5"/>
<name>A0A439CZE5_9PEZI</name>